<sequence>MHRKGSKPFFNEVFMKKNDRVIGVCSGYTHDGHGVVKIDGFPLFVKGMCEHEEGEIIVTQVRKGFGFGKLWRLMKKSEARVEPFCPVAKQCGGCQLQHVSYAEQLRFKKQKVIDVMKRIAQIDVEVLDVIGMENPTFYRNKGQIPVGITNKQVVTGFYRINSNTIIDMNSCMIQSKRINEVLVCMKKLLNKYQNADLFRHLLIKDAFASGEVMVVWIVRSSKLSHKEEMCKELVENLPYIKSVIINVNTREDNVILGKEEHVLYGNSYITDAIHDLNFHISSRSFYQVNPVQTERLYGKALEFAQLSGKEEVIDLYCGVGTISMFLAQKAKHVIGVEIVDAAIRDAKINAKLNQIDNIDFVCSDAASYAKKLEKQGKKPDVVVVDPPRKGCDDLTLDSIVKMQPKRIVYVSCDPATLARDIKKLDEKGYAAQVVQPVDMFPFSFHVESIVLLQKR</sequence>
<dbReference type="FunFam" id="2.40.50.1070:FF:000003">
    <property type="entry name" value="23S rRNA (Uracil-5-)-methyltransferase RumA"/>
    <property type="match status" value="1"/>
</dbReference>
<feature type="active site" description="Nucleophile" evidence="4">
    <location>
        <position position="412"/>
    </location>
</feature>
<feature type="binding site" evidence="4">
    <location>
        <position position="287"/>
    </location>
    <ligand>
        <name>S-adenosyl-L-methionine</name>
        <dbReference type="ChEBI" id="CHEBI:59789"/>
    </ligand>
</feature>
<dbReference type="HOGENOM" id="CLU_014689_7_0_9"/>
<dbReference type="GO" id="GO:0070475">
    <property type="term" value="P:rRNA base methylation"/>
    <property type="evidence" value="ECO:0007669"/>
    <property type="project" value="TreeGrafter"/>
</dbReference>
<dbReference type="eggNOG" id="COG2265">
    <property type="taxonomic scope" value="Bacteria"/>
</dbReference>
<dbReference type="Gene3D" id="2.40.50.140">
    <property type="entry name" value="Nucleic acid-binding proteins"/>
    <property type="match status" value="1"/>
</dbReference>
<dbReference type="Gene3D" id="2.40.50.1070">
    <property type="match status" value="1"/>
</dbReference>
<evidence type="ECO:0000256" key="3">
    <source>
        <dbReference type="ARBA" id="ARBA00022691"/>
    </source>
</evidence>
<accession>A8R8Z2</accession>
<dbReference type="InterPro" id="IPR010280">
    <property type="entry name" value="U5_MeTrfase_fam"/>
</dbReference>
<gene>
    <name evidence="6" type="primary">rumA</name>
    <name evidence="6" type="ORF">EUBDOL_00434</name>
</gene>
<dbReference type="STRING" id="428127.EUBDOL_00434"/>
<dbReference type="EC" id="2.1.1.-" evidence="6"/>
<dbReference type="CDD" id="cd02440">
    <property type="entry name" value="AdoMet_MTases"/>
    <property type="match status" value="1"/>
</dbReference>
<dbReference type="SUPFAM" id="SSF53335">
    <property type="entry name" value="S-adenosyl-L-methionine-dependent methyltransferases"/>
    <property type="match status" value="1"/>
</dbReference>
<organism evidence="6 7">
    <name type="scientific">Amedibacillus dolichus DSM 3991</name>
    <dbReference type="NCBI Taxonomy" id="428127"/>
    <lineage>
        <taxon>Bacteria</taxon>
        <taxon>Bacillati</taxon>
        <taxon>Bacillota</taxon>
        <taxon>Erysipelotrichia</taxon>
        <taxon>Erysipelotrichales</taxon>
        <taxon>Erysipelotrichaceae</taxon>
        <taxon>Amedibacillus</taxon>
    </lineage>
</organism>
<feature type="binding site" evidence="4">
    <location>
        <position position="316"/>
    </location>
    <ligand>
        <name>S-adenosyl-L-methionine</name>
        <dbReference type="ChEBI" id="CHEBI:59789"/>
    </ligand>
</feature>
<dbReference type="Proteomes" id="UP000004090">
    <property type="component" value="Unassembled WGS sequence"/>
</dbReference>
<evidence type="ECO:0000256" key="5">
    <source>
        <dbReference type="PROSITE-ProRule" id="PRU10015"/>
    </source>
</evidence>
<name>A8R8Z2_9FIRM</name>
<dbReference type="GO" id="GO:0070041">
    <property type="term" value="F:rRNA (uridine-C5-)-methyltransferase activity"/>
    <property type="evidence" value="ECO:0007669"/>
    <property type="project" value="TreeGrafter"/>
</dbReference>
<reference evidence="6 7" key="1">
    <citation type="submission" date="2007-09" db="EMBL/GenBank/DDBJ databases">
        <title>Draft genome sequence of Eubacterium dolichum (DSM 3991).</title>
        <authorList>
            <person name="Sudarsanam P."/>
            <person name="Ley R."/>
            <person name="Guruge J."/>
            <person name="Turnbaugh P.J."/>
            <person name="Mahowald M."/>
            <person name="Liep D."/>
            <person name="Gordon J."/>
        </authorList>
    </citation>
    <scope>NUCLEOTIDE SEQUENCE [LARGE SCALE GENOMIC DNA]</scope>
    <source>
        <strain evidence="6 7">DSM 3991</strain>
    </source>
</reference>
<dbReference type="FunFam" id="3.40.50.150:FF:000009">
    <property type="entry name" value="23S rRNA (Uracil(1939)-C(5))-methyltransferase RlmD"/>
    <property type="match status" value="1"/>
</dbReference>
<dbReference type="PANTHER" id="PTHR11061:SF30">
    <property type="entry name" value="TRNA (URACIL(54)-C(5))-METHYLTRANSFERASE"/>
    <property type="match status" value="1"/>
</dbReference>
<evidence type="ECO:0000256" key="2">
    <source>
        <dbReference type="ARBA" id="ARBA00022679"/>
    </source>
</evidence>
<dbReference type="EMBL" id="ABAW02000017">
    <property type="protein sequence ID" value="EDP11877.1"/>
    <property type="molecule type" value="Genomic_DNA"/>
</dbReference>
<feature type="binding site" evidence="4">
    <location>
        <position position="337"/>
    </location>
    <ligand>
        <name>S-adenosyl-L-methionine</name>
        <dbReference type="ChEBI" id="CHEBI:59789"/>
    </ligand>
</feature>
<dbReference type="PANTHER" id="PTHR11061">
    <property type="entry name" value="RNA M5U METHYLTRANSFERASE"/>
    <property type="match status" value="1"/>
</dbReference>
<keyword evidence="3 4" id="KW-0949">S-adenosyl-L-methionine</keyword>
<dbReference type="InterPro" id="IPR029063">
    <property type="entry name" value="SAM-dependent_MTases_sf"/>
</dbReference>
<evidence type="ECO:0000256" key="4">
    <source>
        <dbReference type="PROSITE-ProRule" id="PRU01024"/>
    </source>
</evidence>
<evidence type="ECO:0000313" key="6">
    <source>
        <dbReference type="EMBL" id="EDP11877.1"/>
    </source>
</evidence>
<evidence type="ECO:0000256" key="1">
    <source>
        <dbReference type="ARBA" id="ARBA00022603"/>
    </source>
</evidence>
<dbReference type="AlphaFoldDB" id="A8R8Z2"/>
<feature type="binding site" evidence="4">
    <location>
        <position position="385"/>
    </location>
    <ligand>
        <name>S-adenosyl-L-methionine</name>
        <dbReference type="ChEBI" id="CHEBI:59789"/>
    </ligand>
</feature>
<reference evidence="6 7" key="2">
    <citation type="submission" date="2007-09" db="EMBL/GenBank/DDBJ databases">
        <authorList>
            <person name="Fulton L."/>
            <person name="Clifton S."/>
            <person name="Fulton B."/>
            <person name="Xu J."/>
            <person name="Minx P."/>
            <person name="Pepin K.H."/>
            <person name="Johnson M."/>
            <person name="Thiruvilangam P."/>
            <person name="Bhonagiri V."/>
            <person name="Nash W.E."/>
            <person name="Mardis E.R."/>
            <person name="Wilson R.K."/>
        </authorList>
    </citation>
    <scope>NUCLEOTIDE SEQUENCE [LARGE SCALE GENOMIC DNA]</scope>
    <source>
        <strain evidence="6 7">DSM 3991</strain>
    </source>
</reference>
<keyword evidence="1 4" id="KW-0489">Methyltransferase</keyword>
<proteinExistence type="inferred from homology"/>
<dbReference type="SUPFAM" id="SSF50249">
    <property type="entry name" value="Nucleic acid-binding proteins"/>
    <property type="match status" value="1"/>
</dbReference>
<feature type="active site" evidence="5">
    <location>
        <position position="412"/>
    </location>
</feature>
<dbReference type="NCBIfam" id="TIGR00479">
    <property type="entry name" value="rumA"/>
    <property type="match status" value="1"/>
</dbReference>
<comment type="similarity">
    <text evidence="4">Belongs to the class I-like SAM-binding methyltransferase superfamily. RNA M5U methyltransferase family.</text>
</comment>
<evidence type="ECO:0000313" key="7">
    <source>
        <dbReference type="Proteomes" id="UP000004090"/>
    </source>
</evidence>
<comment type="caution">
    <text evidence="6">The sequence shown here is derived from an EMBL/GenBank/DDBJ whole genome shotgun (WGS) entry which is preliminary data.</text>
</comment>
<dbReference type="Gene3D" id="3.40.50.150">
    <property type="entry name" value="Vaccinia Virus protein VP39"/>
    <property type="match status" value="1"/>
</dbReference>
<dbReference type="Pfam" id="PF05958">
    <property type="entry name" value="tRNA_U5-meth_tr"/>
    <property type="match status" value="1"/>
</dbReference>
<dbReference type="PROSITE" id="PS51687">
    <property type="entry name" value="SAM_MT_RNA_M5U"/>
    <property type="match status" value="1"/>
</dbReference>
<protein>
    <submittedName>
        <fullName evidence="6">23S rRNA (Uracil-5-)-methyltransferase RumA</fullName>
        <ecNumber evidence="6">2.1.1.-</ecNumber>
    </submittedName>
</protein>
<dbReference type="InterPro" id="IPR012340">
    <property type="entry name" value="NA-bd_OB-fold"/>
</dbReference>
<keyword evidence="2 4" id="KW-0808">Transferase</keyword>
<dbReference type="InterPro" id="IPR030390">
    <property type="entry name" value="MeTrfase_TrmA_AS"/>
</dbReference>
<dbReference type="PROSITE" id="PS01230">
    <property type="entry name" value="TRMA_1"/>
    <property type="match status" value="1"/>
</dbReference>